<feature type="transmembrane region" description="Helical" evidence="1">
    <location>
        <begin position="12"/>
        <end position="33"/>
    </location>
</feature>
<organism evidence="2 3">
    <name type="scientific">Paenibacillus qinlingensis</name>
    <dbReference type="NCBI Taxonomy" id="1837343"/>
    <lineage>
        <taxon>Bacteria</taxon>
        <taxon>Bacillati</taxon>
        <taxon>Bacillota</taxon>
        <taxon>Bacilli</taxon>
        <taxon>Bacillales</taxon>
        <taxon>Paenibacillaceae</taxon>
        <taxon>Paenibacillus</taxon>
    </lineage>
</organism>
<keyword evidence="1" id="KW-1133">Transmembrane helix</keyword>
<comment type="caution">
    <text evidence="2">The sequence shown here is derived from an EMBL/GenBank/DDBJ whole genome shotgun (WGS) entry which is preliminary data.</text>
</comment>
<dbReference type="RefSeq" id="WP_310500048.1">
    <property type="nucleotide sequence ID" value="NZ_JAVDSB010000006.1"/>
</dbReference>
<gene>
    <name evidence="2" type="ORF">J2736_003739</name>
</gene>
<dbReference type="Pfam" id="PF10694">
    <property type="entry name" value="DUF2500"/>
    <property type="match status" value="1"/>
</dbReference>
<dbReference type="Gene3D" id="2.40.50.660">
    <property type="match status" value="1"/>
</dbReference>
<keyword evidence="2" id="KW-0378">Hydrolase</keyword>
<dbReference type="Proteomes" id="UP001267290">
    <property type="component" value="Unassembled WGS sequence"/>
</dbReference>
<keyword evidence="1" id="KW-0812">Transmembrane</keyword>
<evidence type="ECO:0000313" key="3">
    <source>
        <dbReference type="Proteomes" id="UP001267290"/>
    </source>
</evidence>
<evidence type="ECO:0000313" key="2">
    <source>
        <dbReference type="EMBL" id="MDR6552533.1"/>
    </source>
</evidence>
<dbReference type="InterPro" id="IPR019635">
    <property type="entry name" value="DUF2500"/>
</dbReference>
<protein>
    <submittedName>
        <fullName evidence="2">Alpha/beta hydrolase family protein</fullName>
    </submittedName>
</protein>
<sequence>MLIGFNEGALSTLVLIAFIIILLFVVGIFLTIIMKSLSTWTSNNNAPIQDRVCRVVAKRIQFSGSNGHIGSNTSYYVTFEFDDLSRMELWIGRQQFGYMVEGDTGNLTFQGTRFKEFERKQAVKAIPRIRKHLQENDKK</sequence>
<name>A0ABU1NYH8_9BACL</name>
<dbReference type="EMBL" id="JAVDSB010000006">
    <property type="protein sequence ID" value="MDR6552533.1"/>
    <property type="molecule type" value="Genomic_DNA"/>
</dbReference>
<keyword evidence="1" id="KW-0472">Membrane</keyword>
<evidence type="ECO:0000256" key="1">
    <source>
        <dbReference type="SAM" id="Phobius"/>
    </source>
</evidence>
<keyword evidence="3" id="KW-1185">Reference proteome</keyword>
<dbReference type="GO" id="GO:0016787">
    <property type="term" value="F:hydrolase activity"/>
    <property type="evidence" value="ECO:0007669"/>
    <property type="project" value="UniProtKB-KW"/>
</dbReference>
<reference evidence="2 3" key="1">
    <citation type="submission" date="2023-07" db="EMBL/GenBank/DDBJ databases">
        <title>Sorghum-associated microbial communities from plants grown in Nebraska, USA.</title>
        <authorList>
            <person name="Schachtman D."/>
        </authorList>
    </citation>
    <scope>NUCLEOTIDE SEQUENCE [LARGE SCALE GENOMIC DNA]</scope>
    <source>
        <strain evidence="2 3">CC258</strain>
    </source>
</reference>
<proteinExistence type="predicted"/>
<accession>A0ABU1NYH8</accession>